<dbReference type="GO" id="GO:0035438">
    <property type="term" value="F:cyclic-di-GMP binding"/>
    <property type="evidence" value="ECO:0007669"/>
    <property type="project" value="InterPro"/>
</dbReference>
<sequence length="254" mass="29110">MSFIQGLLTKFSKPSFAGSGKSERPRVAPVYLTPGPLLDLFEQRQRLEVYFEGSQRSYQTLILSIDDENGVIWFDDLFPSQRLLETGSQLEFIYRSREKQLKFTATVIATGEHLGIQGFAITFPHNPVWHSRREYRRLNLFGASALSGKLRAFNDDVRYGTIENLSAGGMCILLAGSLEDFFQQGEELPLCEFMLNDIRIQARARVRGLSPNRTPYRSTRLRLEFLTLSEEKRAVIDEFINKNSSIKNFRQRAA</sequence>
<keyword evidence="2" id="KW-0547">Nucleotide-binding</keyword>
<dbReference type="AlphaFoldDB" id="A0A928V6M8"/>
<reference evidence="6" key="1">
    <citation type="submission" date="2018-07" db="EMBL/GenBank/DDBJ databases">
        <title>Genome assembly of strain Ka43.</title>
        <authorList>
            <person name="Kukolya J."/>
            <person name="Nagy I."/>
            <person name="Horvath B."/>
            <person name="Toth A."/>
        </authorList>
    </citation>
    <scope>NUCLEOTIDE SEQUENCE</scope>
    <source>
        <strain evidence="6">KB43</strain>
    </source>
</reference>
<evidence type="ECO:0000256" key="2">
    <source>
        <dbReference type="ARBA" id="ARBA00022741"/>
    </source>
</evidence>
<comment type="caution">
    <text evidence="6">The sequence shown here is derived from an EMBL/GenBank/DDBJ whole genome shotgun (WGS) entry which is preliminary data.</text>
</comment>
<dbReference type="RefSeq" id="WP_193909580.1">
    <property type="nucleotide sequence ID" value="NZ_PRDL01000001.1"/>
</dbReference>
<dbReference type="Pfam" id="PF07238">
    <property type="entry name" value="PilZ"/>
    <property type="match status" value="1"/>
</dbReference>
<protein>
    <recommendedName>
        <fullName evidence="8">C-di-GMP-binding flagellar brake protein YcgR, contains PilZNR and PilZ domains</fullName>
    </recommendedName>
</protein>
<evidence type="ECO:0000313" key="6">
    <source>
        <dbReference type="EMBL" id="MBE8717632.1"/>
    </source>
</evidence>
<evidence type="ECO:0000259" key="5">
    <source>
        <dbReference type="Pfam" id="PF07317"/>
    </source>
</evidence>
<dbReference type="InterPro" id="IPR012349">
    <property type="entry name" value="Split_barrel_FMN-bd"/>
</dbReference>
<feature type="domain" description="Type III secretion system flagellar brake protein YcgR PilZN" evidence="5">
    <location>
        <begin position="37"/>
        <end position="125"/>
    </location>
</feature>
<evidence type="ECO:0000313" key="7">
    <source>
        <dbReference type="Proteomes" id="UP000652567"/>
    </source>
</evidence>
<keyword evidence="1" id="KW-0973">c-di-GMP</keyword>
<evidence type="ECO:0000256" key="1">
    <source>
        <dbReference type="ARBA" id="ARBA00022636"/>
    </source>
</evidence>
<evidence type="ECO:0000256" key="3">
    <source>
        <dbReference type="ARBA" id="ARBA00023143"/>
    </source>
</evidence>
<dbReference type="EMBL" id="PRDL01000001">
    <property type="protein sequence ID" value="MBE8717632.1"/>
    <property type="molecule type" value="Genomic_DNA"/>
</dbReference>
<evidence type="ECO:0000259" key="4">
    <source>
        <dbReference type="Pfam" id="PF07238"/>
    </source>
</evidence>
<dbReference type="InterPro" id="IPR009926">
    <property type="entry name" value="T3SS_YcgR_PilZN"/>
</dbReference>
<dbReference type="Gene3D" id="2.40.10.220">
    <property type="entry name" value="predicted glycosyltransferase like domains"/>
    <property type="match status" value="1"/>
</dbReference>
<dbReference type="InterPro" id="IPR009875">
    <property type="entry name" value="PilZ_domain"/>
</dbReference>
<keyword evidence="3" id="KW-0975">Bacterial flagellum</keyword>
<accession>A0A928V6M8</accession>
<gene>
    <name evidence="6" type="ORF">C4F51_10580</name>
</gene>
<dbReference type="Gene3D" id="2.30.110.10">
    <property type="entry name" value="Electron Transport, Fmn-binding Protein, Chain A"/>
    <property type="match status" value="1"/>
</dbReference>
<feature type="domain" description="PilZ" evidence="4">
    <location>
        <begin position="132"/>
        <end position="241"/>
    </location>
</feature>
<evidence type="ECO:0008006" key="8">
    <source>
        <dbReference type="Google" id="ProtNLM"/>
    </source>
</evidence>
<dbReference type="Pfam" id="PF07317">
    <property type="entry name" value="PilZN"/>
    <property type="match status" value="1"/>
</dbReference>
<dbReference type="Proteomes" id="UP000652567">
    <property type="component" value="Unassembled WGS sequence"/>
</dbReference>
<name>A0A928V6M8_9GAMM</name>
<keyword evidence="7" id="KW-1185">Reference proteome</keyword>
<proteinExistence type="predicted"/>
<organism evidence="6 7">
    <name type="scientific">Cellvibrio polysaccharolyticus</name>
    <dbReference type="NCBI Taxonomy" id="2082724"/>
    <lineage>
        <taxon>Bacteria</taxon>
        <taxon>Pseudomonadati</taxon>
        <taxon>Pseudomonadota</taxon>
        <taxon>Gammaproteobacteria</taxon>
        <taxon>Cellvibrionales</taxon>
        <taxon>Cellvibrionaceae</taxon>
        <taxon>Cellvibrio</taxon>
    </lineage>
</organism>